<dbReference type="InterPro" id="IPR002347">
    <property type="entry name" value="SDR_fam"/>
</dbReference>
<comment type="caution">
    <text evidence="2">The sequence shown here is derived from an EMBL/GenBank/DDBJ whole genome shotgun (WGS) entry which is preliminary data.</text>
</comment>
<reference evidence="2" key="1">
    <citation type="submission" date="2021-11" db="EMBL/GenBank/DDBJ databases">
        <authorList>
            <person name="Islam A."/>
            <person name="Islam S."/>
            <person name="Flora M.S."/>
            <person name="Rahman M."/>
            <person name="Ziaur R.M."/>
            <person name="Epstein J.H."/>
            <person name="Hassan M."/>
            <person name="Klassen M."/>
            <person name="Woodard K."/>
            <person name="Webb A."/>
            <person name="Webby R.J."/>
            <person name="El Zowalaty M.E."/>
        </authorList>
    </citation>
    <scope>NUCLEOTIDE SEQUENCE</scope>
    <source>
        <strain evidence="2">Pbs3</strain>
    </source>
</reference>
<dbReference type="Pfam" id="PF00106">
    <property type="entry name" value="adh_short"/>
    <property type="match status" value="1"/>
</dbReference>
<gene>
    <name evidence="2" type="ORF">PBS003_LOCUS7228</name>
</gene>
<sequence>MTNVLKFWNASHITFQKGKTVIITGANSGIGYEAALELAPLSDTSGAGNVQFMMLDVSDLGSVQKFSHKFKEKHDRLDLLINNAGTMSSRVVNVSSLTHRNAKLEHFKSGSPIMRQDGRDYGELAVYAESKLSNILFTFELTRRLNKHNVLGVTSVACHPGITSTNLLTLVPQKEDSLFAFCGAFVRFCLFSKMYRPILYAPTGPDVESNDYYGPGNFFGMWGQPKRAQPSASAHDKAAAENLWNESERLAKLRFDL</sequence>
<dbReference type="InterPro" id="IPR036291">
    <property type="entry name" value="NAD(P)-bd_dom_sf"/>
</dbReference>
<dbReference type="SUPFAM" id="SSF51735">
    <property type="entry name" value="NAD(P)-binding Rossmann-fold domains"/>
    <property type="match status" value="1"/>
</dbReference>
<dbReference type="PANTHER" id="PTHR43157:SF31">
    <property type="entry name" value="PHOSPHATIDYLINOSITOL-GLYCAN BIOSYNTHESIS CLASS F PROTEIN"/>
    <property type="match status" value="1"/>
</dbReference>
<dbReference type="PRINTS" id="PR00081">
    <property type="entry name" value="GDHRDH"/>
</dbReference>
<proteinExistence type="predicted"/>
<evidence type="ECO:0000313" key="2">
    <source>
        <dbReference type="EMBL" id="CAH0480611.1"/>
    </source>
</evidence>
<evidence type="ECO:0000256" key="1">
    <source>
        <dbReference type="ARBA" id="ARBA00023002"/>
    </source>
</evidence>
<dbReference type="PANTHER" id="PTHR43157">
    <property type="entry name" value="PHOSPHATIDYLINOSITOL-GLYCAN BIOSYNTHESIS CLASS F PROTEIN-RELATED"/>
    <property type="match status" value="1"/>
</dbReference>
<dbReference type="Proteomes" id="UP001160483">
    <property type="component" value="Unassembled WGS sequence"/>
</dbReference>
<protein>
    <submittedName>
        <fullName evidence="2">Uncharacterized protein</fullName>
    </submittedName>
</protein>
<dbReference type="AlphaFoldDB" id="A0AAU9LKT0"/>
<dbReference type="EMBL" id="CAKKTJ010000324">
    <property type="protein sequence ID" value="CAH0480611.1"/>
    <property type="molecule type" value="Genomic_DNA"/>
</dbReference>
<name>A0AAU9LKT0_9STRA</name>
<keyword evidence="1" id="KW-0560">Oxidoreductase</keyword>
<evidence type="ECO:0000313" key="3">
    <source>
        <dbReference type="Proteomes" id="UP001160483"/>
    </source>
</evidence>
<dbReference type="GO" id="GO:0016491">
    <property type="term" value="F:oxidoreductase activity"/>
    <property type="evidence" value="ECO:0007669"/>
    <property type="project" value="UniProtKB-KW"/>
</dbReference>
<dbReference type="Gene3D" id="3.40.50.720">
    <property type="entry name" value="NAD(P)-binding Rossmann-like Domain"/>
    <property type="match status" value="2"/>
</dbReference>
<accession>A0AAU9LKT0</accession>
<organism evidence="2 3">
    <name type="scientific">Peronospora belbahrii</name>
    <dbReference type="NCBI Taxonomy" id="622444"/>
    <lineage>
        <taxon>Eukaryota</taxon>
        <taxon>Sar</taxon>
        <taxon>Stramenopiles</taxon>
        <taxon>Oomycota</taxon>
        <taxon>Peronosporomycetes</taxon>
        <taxon>Peronosporales</taxon>
        <taxon>Peronosporaceae</taxon>
        <taxon>Peronospora</taxon>
    </lineage>
</organism>